<evidence type="ECO:0000256" key="3">
    <source>
        <dbReference type="SAM" id="MobiDB-lite"/>
    </source>
</evidence>
<dbReference type="InterPro" id="IPR058240">
    <property type="entry name" value="rSAM_sf"/>
</dbReference>
<proteinExistence type="predicted"/>
<dbReference type="PANTHER" id="PTHR22960:SF0">
    <property type="entry name" value="MOLYBDENUM COFACTOR BIOSYNTHESIS PROTEIN 1"/>
    <property type="match status" value="1"/>
</dbReference>
<dbReference type="InterPro" id="IPR013785">
    <property type="entry name" value="Aldolase_TIM"/>
</dbReference>
<sequence>MTFPPRKDVPSLEELCRLATIFINHGVRKIGLTGDEPLVRKNVMSLLGNLSRLLESDGLDKLTLTTNGSLLEELPLGDVGSCPSSSFLSVGVLRNEPAERWSPEPLQESSGGPAKYMCVGETDGKVDFITRLSCDFCSDCNRMRLSCTGDLYTCMGQEGSVSLRDGLSRSDGNERDRTPHQARGFY</sequence>
<dbReference type="EMBL" id="PPCN01000022">
    <property type="protein sequence ID" value="POF27726.1"/>
    <property type="molecule type" value="Genomic_DNA"/>
</dbReference>
<evidence type="ECO:0000259" key="4">
    <source>
        <dbReference type="Pfam" id="PF06463"/>
    </source>
</evidence>
<keyword evidence="2" id="KW-0456">Lyase</keyword>
<protein>
    <submittedName>
        <fullName evidence="5">Molybdenum cofactor biosynthesis protein C</fullName>
    </submittedName>
</protein>
<feature type="compositionally biased region" description="Basic and acidic residues" evidence="3">
    <location>
        <begin position="166"/>
        <end position="179"/>
    </location>
</feature>
<feature type="region of interest" description="Disordered" evidence="3">
    <location>
        <begin position="163"/>
        <end position="186"/>
    </location>
</feature>
<keyword evidence="6" id="KW-1185">Reference proteome</keyword>
<dbReference type="SUPFAM" id="SSF102114">
    <property type="entry name" value="Radical SAM enzymes"/>
    <property type="match status" value="2"/>
</dbReference>
<dbReference type="Pfam" id="PF06463">
    <property type="entry name" value="Mob_synth_C"/>
    <property type="match status" value="1"/>
</dbReference>
<dbReference type="Proteomes" id="UP000236959">
    <property type="component" value="Unassembled WGS sequence"/>
</dbReference>
<dbReference type="InterPro" id="IPR010505">
    <property type="entry name" value="MoaA_twitch"/>
</dbReference>
<dbReference type="GO" id="GO:0051539">
    <property type="term" value="F:4 iron, 4 sulfur cluster binding"/>
    <property type="evidence" value="ECO:0007669"/>
    <property type="project" value="UniProtKB-KW"/>
</dbReference>
<dbReference type="Gene3D" id="3.20.20.70">
    <property type="entry name" value="Aldolase class I"/>
    <property type="match status" value="2"/>
</dbReference>
<reference evidence="5 6" key="1">
    <citation type="submission" date="2018-01" db="EMBL/GenBank/DDBJ databases">
        <title>Genomic Encyclopedia of Archaeal and Bacterial Type Strains, Phase II (KMG-II): from individual species to whole genera.</title>
        <authorList>
            <person name="Goeker M."/>
        </authorList>
    </citation>
    <scope>NUCLEOTIDE SEQUENCE [LARGE SCALE GENOMIC DNA]</scope>
    <source>
        <strain evidence="5 6">DSM 17023</strain>
    </source>
</reference>
<dbReference type="AlphaFoldDB" id="A0A2S3UJ59"/>
<evidence type="ECO:0000256" key="1">
    <source>
        <dbReference type="ARBA" id="ARBA00023150"/>
    </source>
</evidence>
<organism evidence="5 6">
    <name type="scientific">Roseibium marinum</name>
    <dbReference type="NCBI Taxonomy" id="281252"/>
    <lineage>
        <taxon>Bacteria</taxon>
        <taxon>Pseudomonadati</taxon>
        <taxon>Pseudomonadota</taxon>
        <taxon>Alphaproteobacteria</taxon>
        <taxon>Hyphomicrobiales</taxon>
        <taxon>Stappiaceae</taxon>
        <taxon>Roseibium</taxon>
    </lineage>
</organism>
<name>A0A2S3UJ59_9HYPH</name>
<feature type="domain" description="Molybdenum cofactor biosynthesis protein A-like twitch" evidence="4">
    <location>
        <begin position="70"/>
        <end position="172"/>
    </location>
</feature>
<accession>A0A2S3UJ59</accession>
<dbReference type="InterPro" id="IPR050105">
    <property type="entry name" value="MoCo_biosynth_MoaA/MoaC"/>
</dbReference>
<evidence type="ECO:0000313" key="5">
    <source>
        <dbReference type="EMBL" id="POF27726.1"/>
    </source>
</evidence>
<comment type="caution">
    <text evidence="5">The sequence shown here is derived from an EMBL/GenBank/DDBJ whole genome shotgun (WGS) entry which is preliminary data.</text>
</comment>
<dbReference type="PANTHER" id="PTHR22960">
    <property type="entry name" value="MOLYBDOPTERIN COFACTOR SYNTHESIS PROTEIN A"/>
    <property type="match status" value="1"/>
</dbReference>
<dbReference type="GO" id="GO:0061799">
    <property type="term" value="F:cyclic pyranopterin monophosphate synthase activity"/>
    <property type="evidence" value="ECO:0007669"/>
    <property type="project" value="TreeGrafter"/>
</dbReference>
<gene>
    <name evidence="5" type="ORF">CLV41_1226</name>
</gene>
<dbReference type="GO" id="GO:0061798">
    <property type="term" value="F:GTP 3',8'-cyclase activity"/>
    <property type="evidence" value="ECO:0007669"/>
    <property type="project" value="TreeGrafter"/>
</dbReference>
<dbReference type="GO" id="GO:0006777">
    <property type="term" value="P:Mo-molybdopterin cofactor biosynthetic process"/>
    <property type="evidence" value="ECO:0007669"/>
    <property type="project" value="UniProtKB-KW"/>
</dbReference>
<keyword evidence="1" id="KW-0501">Molybdenum cofactor biosynthesis</keyword>
<evidence type="ECO:0000256" key="2">
    <source>
        <dbReference type="ARBA" id="ARBA00023239"/>
    </source>
</evidence>
<evidence type="ECO:0000313" key="6">
    <source>
        <dbReference type="Proteomes" id="UP000236959"/>
    </source>
</evidence>